<feature type="coiled-coil region" evidence="1">
    <location>
        <begin position="574"/>
        <end position="632"/>
    </location>
</feature>
<keyword evidence="6" id="KW-1185">Reference proteome</keyword>
<evidence type="ECO:0000259" key="4">
    <source>
        <dbReference type="PROSITE" id="PS50113"/>
    </source>
</evidence>
<accession>A0A937F6F6</accession>
<evidence type="ECO:0000313" key="6">
    <source>
        <dbReference type="Proteomes" id="UP000659388"/>
    </source>
</evidence>
<dbReference type="PANTHER" id="PTHR44757">
    <property type="entry name" value="DIGUANYLATE CYCLASE DGCP"/>
    <property type="match status" value="1"/>
</dbReference>
<dbReference type="PANTHER" id="PTHR44757:SF2">
    <property type="entry name" value="BIOFILM ARCHITECTURE MAINTENANCE PROTEIN MBAA"/>
    <property type="match status" value="1"/>
</dbReference>
<dbReference type="InterPro" id="IPR029016">
    <property type="entry name" value="GAF-like_dom_sf"/>
</dbReference>
<dbReference type="InterPro" id="IPR035965">
    <property type="entry name" value="PAS-like_dom_sf"/>
</dbReference>
<dbReference type="Gene3D" id="3.30.450.20">
    <property type="entry name" value="PAS domain"/>
    <property type="match status" value="3"/>
</dbReference>
<keyword evidence="2" id="KW-0812">Transmembrane</keyword>
<keyword evidence="2" id="KW-1133">Transmembrane helix</keyword>
<dbReference type="Gene3D" id="3.30.450.40">
    <property type="match status" value="1"/>
</dbReference>
<dbReference type="SUPFAM" id="SSF55781">
    <property type="entry name" value="GAF domain-like"/>
    <property type="match status" value="1"/>
</dbReference>
<dbReference type="CDD" id="cd00130">
    <property type="entry name" value="PAS"/>
    <property type="match status" value="1"/>
</dbReference>
<dbReference type="Pfam" id="PF13185">
    <property type="entry name" value="GAF_2"/>
    <property type="match status" value="1"/>
</dbReference>
<proteinExistence type="predicted"/>
<dbReference type="PROSITE" id="PS50113">
    <property type="entry name" value="PAC"/>
    <property type="match status" value="2"/>
</dbReference>
<organism evidence="5 6">
    <name type="scientific">Fulvivirga sediminis</name>
    <dbReference type="NCBI Taxonomy" id="2803949"/>
    <lineage>
        <taxon>Bacteria</taxon>
        <taxon>Pseudomonadati</taxon>
        <taxon>Bacteroidota</taxon>
        <taxon>Cytophagia</taxon>
        <taxon>Cytophagales</taxon>
        <taxon>Fulvivirgaceae</taxon>
        <taxon>Fulvivirga</taxon>
    </lineage>
</organism>
<dbReference type="Proteomes" id="UP000659388">
    <property type="component" value="Unassembled WGS sequence"/>
</dbReference>
<dbReference type="RefSeq" id="WP_202241977.1">
    <property type="nucleotide sequence ID" value="NZ_JAESIY010000001.1"/>
</dbReference>
<dbReference type="InterPro" id="IPR013656">
    <property type="entry name" value="PAS_4"/>
</dbReference>
<gene>
    <name evidence="5" type="ORF">JL102_01850</name>
</gene>
<feature type="domain" description="PAC" evidence="4">
    <location>
        <begin position="534"/>
        <end position="586"/>
    </location>
</feature>
<evidence type="ECO:0000313" key="5">
    <source>
        <dbReference type="EMBL" id="MBL3654858.1"/>
    </source>
</evidence>
<dbReference type="EMBL" id="JAESIY010000001">
    <property type="protein sequence ID" value="MBL3654858.1"/>
    <property type="molecule type" value="Genomic_DNA"/>
</dbReference>
<feature type="coiled-coil region" evidence="1">
    <location>
        <begin position="419"/>
        <end position="460"/>
    </location>
</feature>
<feature type="transmembrane region" description="Helical" evidence="2">
    <location>
        <begin position="6"/>
        <end position="27"/>
    </location>
</feature>
<dbReference type="SUPFAM" id="SSF55785">
    <property type="entry name" value="PYP-like sensor domain (PAS domain)"/>
    <property type="match status" value="3"/>
</dbReference>
<dbReference type="InterPro" id="IPR000700">
    <property type="entry name" value="PAS-assoc_C"/>
</dbReference>
<feature type="coiled-coil region" evidence="1">
    <location>
        <begin position="746"/>
        <end position="794"/>
    </location>
</feature>
<dbReference type="SMART" id="SM00065">
    <property type="entry name" value="GAF"/>
    <property type="match status" value="1"/>
</dbReference>
<comment type="caution">
    <text evidence="5">The sequence shown here is derived from an EMBL/GenBank/DDBJ whole genome shotgun (WGS) entry which is preliminary data.</text>
</comment>
<dbReference type="PROSITE" id="PS50112">
    <property type="entry name" value="PAS"/>
    <property type="match status" value="1"/>
</dbReference>
<reference evidence="5" key="1">
    <citation type="submission" date="2021-01" db="EMBL/GenBank/DDBJ databases">
        <title>Fulvivirga kasyanovii gen. nov., sp nov., a novel member of the phylum Bacteroidetes isolated from seawater in a mussel farm.</title>
        <authorList>
            <person name="Zhao L.-H."/>
            <person name="Wang Z.-J."/>
        </authorList>
    </citation>
    <scope>NUCLEOTIDE SEQUENCE</scope>
    <source>
        <strain evidence="5">2943</strain>
    </source>
</reference>
<keyword evidence="1" id="KW-0175">Coiled coil</keyword>
<dbReference type="NCBIfam" id="TIGR00229">
    <property type="entry name" value="sensory_box"/>
    <property type="match status" value="2"/>
</dbReference>
<name>A0A937F6F6_9BACT</name>
<feature type="domain" description="PAC" evidence="4">
    <location>
        <begin position="698"/>
        <end position="751"/>
    </location>
</feature>
<dbReference type="InterPro" id="IPR052155">
    <property type="entry name" value="Biofilm_reg_signaling"/>
</dbReference>
<dbReference type="AlphaFoldDB" id="A0A937F6F6"/>
<dbReference type="SMART" id="SM00091">
    <property type="entry name" value="PAS"/>
    <property type="match status" value="3"/>
</dbReference>
<evidence type="ECO:0000256" key="1">
    <source>
        <dbReference type="SAM" id="Coils"/>
    </source>
</evidence>
<dbReference type="Pfam" id="PF08448">
    <property type="entry name" value="PAS_4"/>
    <property type="match status" value="3"/>
</dbReference>
<sequence>MFTDKSFSFIITMGVLSVVVLIGFFTFNYKYRTYNKEALSFLESMEDVEQKNTQLLISLSGNENSFTNADQAVKSMIEDISAVKKSESDYFEQSGAVQWERLLNQSNSLEELLVSLKSGLQVPAEKVLELCKANNAIIQKLQTKVKADLDGRTSDYYLWTSILFTAFTLVWGVAIFVLIRYNREHKNIYAEMTNINDKEHKRTKLFSEYVSSIAKGEFENLTEVDKEDKLSTSLIELKDQFKKNKEEEEKRSWVNVGLAEVNEVLRLNDDLTKLSNDLISYIIKYLDANQGCIFITEDAATDEYMEMKAMYAYGRKKFIEKRIGKGQGLAGQCWQEGQIIHLKEVPESYVNITSGLGEALPKSVLIAPLKLNGLTYGIIEIASFKSFEPYQIEFIEKITEVVASMVSNTKTNETTKKLLEETQYQTEKMRSQEEEMRQNLEELSATQEGMQRAMNEVEEKERFMNGIINSTQDAIFALNKDYELLNFNQAFVDFWRGANLEPKLGGNMYELARDAGIDFEHLRVQWDKALKGQYFNEIETNIVGGKETISDVSYNPLKNERGEVIGLSVFFKDVTEQELAKRNVEKLLVETQEQAEMMKAQEEEMLQNMEELSATQEEMQRLMDEANRKEKFVNDIINSTDDTILTLDNTYRLINYNKALANSYPQIELKAGMSIFDLIDEKDRDSHKAYYDRTFAGEKFEVTDSFILNGKEYFFHTTYNPIKDMDGNVTAVAVFGKDTTEKEVTRKETENLLEETQQQTEEMKAQEEELRQNMEELSATQDEMQRIMDEIQKNENYLKEVMNVIPDPLVTLDKNGTIILYNGPFEKILEQNGNKAEVGASFIDMQFNDDQKNNIREIISKVYKGETLDFTIEYNAKEADIHIYNLYSPIRGLEGEIVGVANYSRDVTELVMGRKKK</sequence>
<dbReference type="InterPro" id="IPR003018">
    <property type="entry name" value="GAF"/>
</dbReference>
<dbReference type="InterPro" id="IPR000014">
    <property type="entry name" value="PAS"/>
</dbReference>
<protein>
    <submittedName>
        <fullName evidence="5">PAS domain-containing protein</fullName>
    </submittedName>
</protein>
<feature type="domain" description="PAS" evidence="3">
    <location>
        <begin position="794"/>
        <end position="829"/>
    </location>
</feature>
<evidence type="ECO:0000259" key="3">
    <source>
        <dbReference type="PROSITE" id="PS50112"/>
    </source>
</evidence>
<evidence type="ECO:0000256" key="2">
    <source>
        <dbReference type="SAM" id="Phobius"/>
    </source>
</evidence>
<keyword evidence="2" id="KW-0472">Membrane</keyword>
<feature type="transmembrane region" description="Helical" evidence="2">
    <location>
        <begin position="156"/>
        <end position="179"/>
    </location>
</feature>